<evidence type="ECO:0000256" key="1">
    <source>
        <dbReference type="ARBA" id="ARBA00022527"/>
    </source>
</evidence>
<proteinExistence type="predicted"/>
<keyword evidence="6" id="KW-1133">Transmembrane helix</keyword>
<dbReference type="InterPro" id="IPR000719">
    <property type="entry name" value="Prot_kinase_dom"/>
</dbReference>
<evidence type="ECO:0000313" key="8">
    <source>
        <dbReference type="EMBL" id="KAK6765264.1"/>
    </source>
</evidence>
<gene>
    <name evidence="8" type="primary">Necator_chrX.g25433</name>
    <name evidence="8" type="ORF">RB195_025267</name>
</gene>
<dbReference type="SUPFAM" id="SSF56112">
    <property type="entry name" value="Protein kinase-like (PK-like)"/>
    <property type="match status" value="1"/>
</dbReference>
<dbReference type="SMART" id="SM00220">
    <property type="entry name" value="S_TKc"/>
    <property type="match status" value="1"/>
</dbReference>
<dbReference type="InterPro" id="IPR011009">
    <property type="entry name" value="Kinase-like_dom_sf"/>
</dbReference>
<keyword evidence="1" id="KW-0723">Serine/threonine-protein kinase</keyword>
<sequence length="571" mass="64790">MHSRLKSYDLNKEPLLSSLLLSRVQKRIPENDPIRIKSLTNYVEVQSLGNGRFGEVVKVLNAAKMVHETVKRVKIEMFDHWSQSDFRVSHRLELFVEEFRHLHRISLANDRIANFLGLYADNFQLLVFTEYLPNGSVKDKINNNNINETTAVHYFIDALKALHYLHSLEPPVVHRDIKAANLLLTISDSIKLANFGLIRDLAIDGFGIAVGSDISLDFRGTLLYVAPEVLTSQLGPGNRNAYGKPADVWALGCTLIEMLTKYPPHFEYFGEVEGIQKEILDRASGDKSDWLPYDAEILIPTCSQSVHNLVNSIFERDPNVRPNTSELCYIVNNVVEIDGTRSPSYRSSLLNGKNPAEIQVTSSKDENTVTKGVISKDALPSFTPLETLENGSVRRKRKTVLVKRKRSTLEKFSLASFFFFSRMLYFIGVLGKSVLYVISFLIIGLATLTLFLFISYCVVLFFRYLIRSNCDCDLWQPQYIIISGILLILLFALMFSCCMVALGEYKFRMANNMLRESQFFVGRPCNDLVICGFTILKGKGILEEDEGVQPEILSITPALGQYSDDEKFYYK</sequence>
<evidence type="ECO:0000313" key="9">
    <source>
        <dbReference type="Proteomes" id="UP001303046"/>
    </source>
</evidence>
<keyword evidence="5" id="KW-0067">ATP-binding</keyword>
<evidence type="ECO:0000256" key="4">
    <source>
        <dbReference type="ARBA" id="ARBA00022777"/>
    </source>
</evidence>
<keyword evidence="9" id="KW-1185">Reference proteome</keyword>
<keyword evidence="3" id="KW-0547">Nucleotide-binding</keyword>
<name>A0ABR1ERM0_NECAM</name>
<dbReference type="PANTHER" id="PTHR11584:SF369">
    <property type="entry name" value="MITOGEN-ACTIVATED PROTEIN KINASE KINASE KINASE 19-RELATED"/>
    <property type="match status" value="1"/>
</dbReference>
<feature type="domain" description="Protein kinase" evidence="7">
    <location>
        <begin position="42"/>
        <end position="335"/>
    </location>
</feature>
<evidence type="ECO:0000256" key="5">
    <source>
        <dbReference type="ARBA" id="ARBA00022840"/>
    </source>
</evidence>
<evidence type="ECO:0000259" key="7">
    <source>
        <dbReference type="PROSITE" id="PS50011"/>
    </source>
</evidence>
<dbReference type="InterPro" id="IPR008271">
    <property type="entry name" value="Ser/Thr_kinase_AS"/>
</dbReference>
<dbReference type="PANTHER" id="PTHR11584">
    <property type="entry name" value="SERINE/THREONINE PROTEIN KINASE"/>
    <property type="match status" value="1"/>
</dbReference>
<dbReference type="Pfam" id="PF00069">
    <property type="entry name" value="Pkinase"/>
    <property type="match status" value="1"/>
</dbReference>
<keyword evidence="4" id="KW-0418">Kinase</keyword>
<evidence type="ECO:0000256" key="2">
    <source>
        <dbReference type="ARBA" id="ARBA00022679"/>
    </source>
</evidence>
<feature type="transmembrane region" description="Helical" evidence="6">
    <location>
        <begin position="478"/>
        <end position="502"/>
    </location>
</feature>
<reference evidence="8 9" key="1">
    <citation type="submission" date="2023-08" db="EMBL/GenBank/DDBJ databases">
        <title>A Necator americanus chromosomal reference genome.</title>
        <authorList>
            <person name="Ilik V."/>
            <person name="Petrzelkova K.J."/>
            <person name="Pardy F."/>
            <person name="Fuh T."/>
            <person name="Niatou-Singa F.S."/>
            <person name="Gouil Q."/>
            <person name="Baker L."/>
            <person name="Ritchie M.E."/>
            <person name="Jex A.R."/>
            <person name="Gazzola D."/>
            <person name="Li H."/>
            <person name="Toshio Fujiwara R."/>
            <person name="Zhan B."/>
            <person name="Aroian R.V."/>
            <person name="Pafco B."/>
            <person name="Schwarz E.M."/>
        </authorList>
    </citation>
    <scope>NUCLEOTIDE SEQUENCE [LARGE SCALE GENOMIC DNA]</scope>
    <source>
        <strain evidence="8 9">Aroian</strain>
        <tissue evidence="8">Whole animal</tissue>
    </source>
</reference>
<dbReference type="Proteomes" id="UP001303046">
    <property type="component" value="Unassembled WGS sequence"/>
</dbReference>
<dbReference type="PROSITE" id="PS00108">
    <property type="entry name" value="PROTEIN_KINASE_ST"/>
    <property type="match status" value="1"/>
</dbReference>
<dbReference type="Gene3D" id="1.10.510.10">
    <property type="entry name" value="Transferase(Phosphotransferase) domain 1"/>
    <property type="match status" value="1"/>
</dbReference>
<dbReference type="PROSITE" id="PS50011">
    <property type="entry name" value="PROTEIN_KINASE_DOM"/>
    <property type="match status" value="1"/>
</dbReference>
<keyword evidence="2" id="KW-0808">Transferase</keyword>
<feature type="transmembrane region" description="Helical" evidence="6">
    <location>
        <begin position="436"/>
        <end position="466"/>
    </location>
</feature>
<dbReference type="EMBL" id="JAVFWL010000006">
    <property type="protein sequence ID" value="KAK6765264.1"/>
    <property type="molecule type" value="Genomic_DNA"/>
</dbReference>
<keyword evidence="6" id="KW-0812">Transmembrane</keyword>
<evidence type="ECO:0000256" key="3">
    <source>
        <dbReference type="ARBA" id="ARBA00022741"/>
    </source>
</evidence>
<accession>A0ABR1ERM0</accession>
<keyword evidence="6" id="KW-0472">Membrane</keyword>
<organism evidence="8 9">
    <name type="scientific">Necator americanus</name>
    <name type="common">Human hookworm</name>
    <dbReference type="NCBI Taxonomy" id="51031"/>
    <lineage>
        <taxon>Eukaryota</taxon>
        <taxon>Metazoa</taxon>
        <taxon>Ecdysozoa</taxon>
        <taxon>Nematoda</taxon>
        <taxon>Chromadorea</taxon>
        <taxon>Rhabditida</taxon>
        <taxon>Rhabditina</taxon>
        <taxon>Rhabditomorpha</taxon>
        <taxon>Strongyloidea</taxon>
        <taxon>Ancylostomatidae</taxon>
        <taxon>Bunostominae</taxon>
        <taxon>Necator</taxon>
    </lineage>
</organism>
<comment type="caution">
    <text evidence="8">The sequence shown here is derived from an EMBL/GenBank/DDBJ whole genome shotgun (WGS) entry which is preliminary data.</text>
</comment>
<evidence type="ECO:0000256" key="6">
    <source>
        <dbReference type="SAM" id="Phobius"/>
    </source>
</evidence>
<protein>
    <recommendedName>
        <fullName evidence="7">Protein kinase domain-containing protein</fullName>
    </recommendedName>
</protein>